<keyword evidence="3" id="KW-1185">Reference proteome</keyword>
<name>A0ABW9ZCQ6_9FLAO</name>
<dbReference type="InterPro" id="IPR029058">
    <property type="entry name" value="AB_hydrolase_fold"/>
</dbReference>
<dbReference type="Gene3D" id="3.40.50.1820">
    <property type="entry name" value="alpha/beta hydrolase"/>
    <property type="match status" value="1"/>
</dbReference>
<dbReference type="PANTHER" id="PTHR43265">
    <property type="entry name" value="ESTERASE ESTD"/>
    <property type="match status" value="1"/>
</dbReference>
<organism evidence="2 3">
    <name type="scientific">Flavobacterium ichthyis</name>
    <dbReference type="NCBI Taxonomy" id="2698827"/>
    <lineage>
        <taxon>Bacteria</taxon>
        <taxon>Pseudomonadati</taxon>
        <taxon>Bacteroidota</taxon>
        <taxon>Flavobacteriia</taxon>
        <taxon>Flavobacteriales</taxon>
        <taxon>Flavobacteriaceae</taxon>
        <taxon>Flavobacterium</taxon>
    </lineage>
</organism>
<protein>
    <submittedName>
        <fullName evidence="2">Alpha/beta hydrolase</fullName>
    </submittedName>
</protein>
<dbReference type="RefSeq" id="WP_166536701.1">
    <property type="nucleotide sequence ID" value="NZ_JAABLM010000006.1"/>
</dbReference>
<keyword evidence="2" id="KW-0378">Hydrolase</keyword>
<gene>
    <name evidence="2" type="ORF">GV828_06635</name>
</gene>
<sequence>MTKKIFLLFILIIVLTKVSAQEKFSVTEISVNPILNGSLYLPEKDGKNLVIVIAGSGPTDRNGNQIGVKNNSLKLLAEGLAKQNISVFTFDKRIIAEMKNGNFSEGELTLDSMIVDVERIISHFEKTKKFKKIILAGHSEGSLIGMNAAKNSVDGFVSIAGAGRTLDKILVEQIGNRMPALKAETAKNLQLLKEGKPIEKVNPILASIFRPSVQNYMRSLLLHDPQKEIEQLKIPILIINGTKDMQIPETDAKLLHQATPQSELVIIENMNHVLKEIKNGEEENMASYANGDLPVMPQLIESVANFVKKI</sequence>
<evidence type="ECO:0000259" key="1">
    <source>
        <dbReference type="Pfam" id="PF12146"/>
    </source>
</evidence>
<accession>A0ABW9ZCQ6</accession>
<dbReference type="SUPFAM" id="SSF53474">
    <property type="entry name" value="alpha/beta-Hydrolases"/>
    <property type="match status" value="1"/>
</dbReference>
<dbReference type="EMBL" id="JAABLM010000006">
    <property type="protein sequence ID" value="NBL64875.1"/>
    <property type="molecule type" value="Genomic_DNA"/>
</dbReference>
<dbReference type="GO" id="GO:0016787">
    <property type="term" value="F:hydrolase activity"/>
    <property type="evidence" value="ECO:0007669"/>
    <property type="project" value="UniProtKB-KW"/>
</dbReference>
<comment type="caution">
    <text evidence="2">The sequence shown here is derived from an EMBL/GenBank/DDBJ whole genome shotgun (WGS) entry which is preliminary data.</text>
</comment>
<reference evidence="3" key="1">
    <citation type="submission" date="2020-01" db="EMBL/GenBank/DDBJ databases">
        <title>Sphingomonas sp. strain CSW-10.</title>
        <authorList>
            <person name="Chen W.-M."/>
        </authorList>
    </citation>
    <scope>NUCLEOTIDE SEQUENCE [LARGE SCALE GENOMIC DNA]</scope>
    <source>
        <strain evidence="3">NST-5</strain>
    </source>
</reference>
<evidence type="ECO:0000313" key="3">
    <source>
        <dbReference type="Proteomes" id="UP000798602"/>
    </source>
</evidence>
<dbReference type="Pfam" id="PF12146">
    <property type="entry name" value="Hydrolase_4"/>
    <property type="match status" value="1"/>
</dbReference>
<dbReference type="InterPro" id="IPR022742">
    <property type="entry name" value="Hydrolase_4"/>
</dbReference>
<dbReference type="InterPro" id="IPR053145">
    <property type="entry name" value="AB_hydrolase_Est10"/>
</dbReference>
<proteinExistence type="predicted"/>
<feature type="domain" description="Serine aminopeptidase S33" evidence="1">
    <location>
        <begin position="75"/>
        <end position="273"/>
    </location>
</feature>
<evidence type="ECO:0000313" key="2">
    <source>
        <dbReference type="EMBL" id="NBL64875.1"/>
    </source>
</evidence>
<dbReference type="Proteomes" id="UP000798602">
    <property type="component" value="Unassembled WGS sequence"/>
</dbReference>
<dbReference type="PANTHER" id="PTHR43265:SF1">
    <property type="entry name" value="ESTERASE ESTD"/>
    <property type="match status" value="1"/>
</dbReference>